<gene>
    <name evidence="1" type="ORF">CDAUBV1_LOCUS12712</name>
</gene>
<dbReference type="Proteomes" id="UP001497525">
    <property type="component" value="Unassembled WGS sequence"/>
</dbReference>
<accession>A0AAV2TNP6</accession>
<dbReference type="EMBL" id="CAXLJL010000478">
    <property type="protein sequence ID" value="CAL5138092.1"/>
    <property type="molecule type" value="Genomic_DNA"/>
</dbReference>
<name>A0AAV2TNP6_CALDB</name>
<comment type="caution">
    <text evidence="1">The sequence shown here is derived from an EMBL/GenBank/DDBJ whole genome shotgun (WGS) entry which is preliminary data.</text>
</comment>
<evidence type="ECO:0000313" key="2">
    <source>
        <dbReference type="Proteomes" id="UP001497525"/>
    </source>
</evidence>
<proteinExistence type="predicted"/>
<protein>
    <submittedName>
        <fullName evidence="1">Uncharacterized protein</fullName>
    </submittedName>
</protein>
<organism evidence="1 2">
    <name type="scientific">Calicophoron daubneyi</name>
    <name type="common">Rumen fluke</name>
    <name type="synonym">Paramphistomum daubneyi</name>
    <dbReference type="NCBI Taxonomy" id="300641"/>
    <lineage>
        <taxon>Eukaryota</taxon>
        <taxon>Metazoa</taxon>
        <taxon>Spiralia</taxon>
        <taxon>Lophotrochozoa</taxon>
        <taxon>Platyhelminthes</taxon>
        <taxon>Trematoda</taxon>
        <taxon>Digenea</taxon>
        <taxon>Plagiorchiida</taxon>
        <taxon>Pronocephalata</taxon>
        <taxon>Paramphistomoidea</taxon>
        <taxon>Paramphistomidae</taxon>
        <taxon>Calicophoron</taxon>
    </lineage>
</organism>
<reference evidence="1" key="1">
    <citation type="submission" date="2024-06" db="EMBL/GenBank/DDBJ databases">
        <authorList>
            <person name="Liu X."/>
            <person name="Lenzi L."/>
            <person name="Haldenby T S."/>
            <person name="Uol C."/>
        </authorList>
    </citation>
    <scope>NUCLEOTIDE SEQUENCE</scope>
</reference>
<sequence>MAGKSQKSSLTIAIRPDISRAGASSSDVRRSHGLEVKRPFCIWLAHPKQQVPPNEFETMEVTHLPLALSWIAGSPQGYLSGERNLSSHAPPSKLPKKGDDSGNLWFFLSASPQSGLELSVPPFLAYIQPDEVDSGVRGQAGTGQQKAIKSERSLVSITSDLGIYGSAV</sequence>
<evidence type="ECO:0000313" key="1">
    <source>
        <dbReference type="EMBL" id="CAL5138092.1"/>
    </source>
</evidence>
<dbReference type="AlphaFoldDB" id="A0AAV2TNP6"/>